<comment type="similarity">
    <text evidence="2">Belongs to the plant self-incompatibility (S1) protein family.</text>
</comment>
<dbReference type="InterPro" id="IPR010264">
    <property type="entry name" value="Self-incomp_S1"/>
</dbReference>
<dbReference type="Proteomes" id="UP001190926">
    <property type="component" value="Unassembled WGS sequence"/>
</dbReference>
<evidence type="ECO:0000256" key="1">
    <source>
        <dbReference type="ARBA" id="ARBA00004613"/>
    </source>
</evidence>
<evidence type="ECO:0000256" key="2">
    <source>
        <dbReference type="ARBA" id="ARBA00005581"/>
    </source>
</evidence>
<proteinExistence type="inferred from homology"/>
<dbReference type="EMBL" id="SDAM02002926">
    <property type="protein sequence ID" value="KAH6820899.1"/>
    <property type="molecule type" value="Genomic_DNA"/>
</dbReference>
<sequence>MNATINSATAFNCEVTLVDGSANQGATAHCLANGSDLGRGTMDPYATFSFVTPVVENQRTIMTCDITLGNLHGRFDLFDSNADAQRCALRALDWRIDENGLFVLIDHVFVQRYRWT</sequence>
<evidence type="ECO:0000256" key="4">
    <source>
        <dbReference type="ARBA" id="ARBA00022525"/>
    </source>
</evidence>
<accession>A0AAD4NZG7</accession>
<dbReference type="GO" id="GO:0060320">
    <property type="term" value="P:rejection of self pollen"/>
    <property type="evidence" value="ECO:0007669"/>
    <property type="project" value="UniProtKB-KW"/>
</dbReference>
<keyword evidence="7" id="KW-1185">Reference proteome</keyword>
<evidence type="ECO:0000256" key="5">
    <source>
        <dbReference type="ARBA" id="ARBA00022729"/>
    </source>
</evidence>
<comment type="caution">
    <text evidence="6">The sequence shown here is derived from an EMBL/GenBank/DDBJ whole genome shotgun (WGS) entry which is preliminary data.</text>
</comment>
<keyword evidence="3" id="KW-0713">Self-incompatibility</keyword>
<dbReference type="AlphaFoldDB" id="A0AAD4NZG7"/>
<keyword evidence="4" id="KW-0964">Secreted</keyword>
<keyword evidence="5" id="KW-0732">Signal</keyword>
<evidence type="ECO:0000313" key="6">
    <source>
        <dbReference type="EMBL" id="KAH6820899.1"/>
    </source>
</evidence>
<organism evidence="6 7">
    <name type="scientific">Perilla frutescens var. hirtella</name>
    <name type="common">Perilla citriodora</name>
    <name type="synonym">Perilla setoyensis</name>
    <dbReference type="NCBI Taxonomy" id="608512"/>
    <lineage>
        <taxon>Eukaryota</taxon>
        <taxon>Viridiplantae</taxon>
        <taxon>Streptophyta</taxon>
        <taxon>Embryophyta</taxon>
        <taxon>Tracheophyta</taxon>
        <taxon>Spermatophyta</taxon>
        <taxon>Magnoliopsida</taxon>
        <taxon>eudicotyledons</taxon>
        <taxon>Gunneridae</taxon>
        <taxon>Pentapetalae</taxon>
        <taxon>asterids</taxon>
        <taxon>lamiids</taxon>
        <taxon>Lamiales</taxon>
        <taxon>Lamiaceae</taxon>
        <taxon>Nepetoideae</taxon>
        <taxon>Elsholtzieae</taxon>
        <taxon>Perilla</taxon>
    </lineage>
</organism>
<protein>
    <submittedName>
        <fullName evidence="6">Uncharacterized protein</fullName>
    </submittedName>
</protein>
<dbReference type="GO" id="GO:0005576">
    <property type="term" value="C:extracellular region"/>
    <property type="evidence" value="ECO:0007669"/>
    <property type="project" value="UniProtKB-SubCell"/>
</dbReference>
<gene>
    <name evidence="6" type="ORF">C2S53_010241</name>
</gene>
<evidence type="ECO:0000256" key="3">
    <source>
        <dbReference type="ARBA" id="ARBA00022471"/>
    </source>
</evidence>
<evidence type="ECO:0000313" key="7">
    <source>
        <dbReference type="Proteomes" id="UP001190926"/>
    </source>
</evidence>
<dbReference type="Pfam" id="PF05938">
    <property type="entry name" value="Self-incomp_S1"/>
    <property type="match status" value="1"/>
</dbReference>
<name>A0AAD4NZG7_PERFH</name>
<reference evidence="6 7" key="1">
    <citation type="journal article" date="2021" name="Nat. Commun.">
        <title>Incipient diploidization of the medicinal plant Perilla within 10,000 years.</title>
        <authorList>
            <person name="Zhang Y."/>
            <person name="Shen Q."/>
            <person name="Leng L."/>
            <person name="Zhang D."/>
            <person name="Chen S."/>
            <person name="Shi Y."/>
            <person name="Ning Z."/>
            <person name="Chen S."/>
        </authorList>
    </citation>
    <scope>NUCLEOTIDE SEQUENCE [LARGE SCALE GENOMIC DNA]</scope>
    <source>
        <strain evidence="7">cv. PC099</strain>
    </source>
</reference>
<comment type="subcellular location">
    <subcellularLocation>
        <location evidence="1">Secreted</location>
    </subcellularLocation>
</comment>